<dbReference type="Gene3D" id="3.40.50.1240">
    <property type="entry name" value="Phosphoglycerate mutase-like"/>
    <property type="match status" value="1"/>
</dbReference>
<keyword evidence="2" id="KW-0413">Isomerase</keyword>
<accession>A0A397P5T2</accession>
<dbReference type="InterPro" id="IPR029033">
    <property type="entry name" value="His_PPase_superfam"/>
</dbReference>
<sequence>MNSKRSGRDFIARHGETVFNAARRLQGRQPHTPLTRAGFAQADEMGRALRALLGARPALTMWASPTGRALQTLAVIAEHLDLDWHRAETDPRLGEIDVGSWEGRHYHELAAEVGPIIDARTGFLTPAPDGERYPDIAARLAGWLADTDDAPGDRLVIMHGISSAVLRGLMTGRAPAPAIGTPFAPALPQGSVVMVDQGVETVVHRGLGHAPA</sequence>
<evidence type="ECO:0000256" key="2">
    <source>
        <dbReference type="ARBA" id="ARBA00023235"/>
    </source>
</evidence>
<organism evidence="3 4">
    <name type="scientific">Hephaestia caeni</name>
    <dbReference type="NCBI Taxonomy" id="645617"/>
    <lineage>
        <taxon>Bacteria</taxon>
        <taxon>Pseudomonadati</taxon>
        <taxon>Pseudomonadota</taxon>
        <taxon>Alphaproteobacteria</taxon>
        <taxon>Sphingomonadales</taxon>
        <taxon>Sphingomonadaceae</taxon>
        <taxon>Hephaestia</taxon>
    </lineage>
</organism>
<dbReference type="InterPro" id="IPR013078">
    <property type="entry name" value="His_Pase_superF_clade-1"/>
</dbReference>
<dbReference type="PANTHER" id="PTHR48100">
    <property type="entry name" value="BROAD-SPECIFICITY PHOSPHATASE YOR283W-RELATED"/>
    <property type="match status" value="1"/>
</dbReference>
<dbReference type="GO" id="GO:0005737">
    <property type="term" value="C:cytoplasm"/>
    <property type="evidence" value="ECO:0007669"/>
    <property type="project" value="TreeGrafter"/>
</dbReference>
<evidence type="ECO:0000256" key="1">
    <source>
        <dbReference type="ARBA" id="ARBA00023152"/>
    </source>
</evidence>
<dbReference type="CDD" id="cd07067">
    <property type="entry name" value="HP_PGM_like"/>
    <property type="match status" value="1"/>
</dbReference>
<comment type="caution">
    <text evidence="3">The sequence shown here is derived from an EMBL/GenBank/DDBJ whole genome shotgun (WGS) entry which is preliminary data.</text>
</comment>
<dbReference type="InterPro" id="IPR050275">
    <property type="entry name" value="PGM_Phosphatase"/>
</dbReference>
<keyword evidence="4" id="KW-1185">Reference proteome</keyword>
<dbReference type="GO" id="GO:0016791">
    <property type="term" value="F:phosphatase activity"/>
    <property type="evidence" value="ECO:0007669"/>
    <property type="project" value="TreeGrafter"/>
</dbReference>
<gene>
    <name evidence="3" type="ORF">DFR49_2478</name>
</gene>
<name>A0A397P5T2_9SPHN</name>
<reference evidence="3 4" key="1">
    <citation type="submission" date="2018-08" db="EMBL/GenBank/DDBJ databases">
        <title>Genomic Encyclopedia of Type Strains, Phase IV (KMG-IV): sequencing the most valuable type-strain genomes for metagenomic binning, comparative biology and taxonomic classification.</title>
        <authorList>
            <person name="Goeker M."/>
        </authorList>
    </citation>
    <scope>NUCLEOTIDE SEQUENCE [LARGE SCALE GENOMIC DNA]</scope>
    <source>
        <strain evidence="3 4">DSM 25527</strain>
    </source>
</reference>
<evidence type="ECO:0000313" key="4">
    <source>
        <dbReference type="Proteomes" id="UP000266568"/>
    </source>
</evidence>
<dbReference type="EMBL" id="QXDC01000003">
    <property type="protein sequence ID" value="RIA44238.1"/>
    <property type="molecule type" value="Genomic_DNA"/>
</dbReference>
<dbReference type="PANTHER" id="PTHR48100:SF1">
    <property type="entry name" value="HISTIDINE PHOSPHATASE FAMILY PROTEIN-RELATED"/>
    <property type="match status" value="1"/>
</dbReference>
<dbReference type="InterPro" id="IPR001345">
    <property type="entry name" value="PG/BPGM_mutase_AS"/>
</dbReference>
<keyword evidence="1" id="KW-0324">Glycolysis</keyword>
<evidence type="ECO:0000313" key="3">
    <source>
        <dbReference type="EMBL" id="RIA44238.1"/>
    </source>
</evidence>
<dbReference type="SMART" id="SM00855">
    <property type="entry name" value="PGAM"/>
    <property type="match status" value="1"/>
</dbReference>
<dbReference type="RefSeq" id="WP_119035915.1">
    <property type="nucleotide sequence ID" value="NZ_QXDC01000003.1"/>
</dbReference>
<dbReference type="AlphaFoldDB" id="A0A397P5T2"/>
<protein>
    <submittedName>
        <fullName evidence="3">Putative phosphoglycerate mutase</fullName>
    </submittedName>
</protein>
<dbReference type="OrthoDB" id="9781415at2"/>
<dbReference type="Proteomes" id="UP000266568">
    <property type="component" value="Unassembled WGS sequence"/>
</dbReference>
<dbReference type="SUPFAM" id="SSF53254">
    <property type="entry name" value="Phosphoglycerate mutase-like"/>
    <property type="match status" value="1"/>
</dbReference>
<proteinExistence type="predicted"/>
<dbReference type="Pfam" id="PF00300">
    <property type="entry name" value="His_Phos_1"/>
    <property type="match status" value="1"/>
</dbReference>
<dbReference type="PROSITE" id="PS00175">
    <property type="entry name" value="PG_MUTASE"/>
    <property type="match status" value="1"/>
</dbReference>